<dbReference type="InterPro" id="IPR003439">
    <property type="entry name" value="ABC_transporter-like_ATP-bd"/>
</dbReference>
<comment type="similarity">
    <text evidence="1">Belongs to the ABC transporter superfamily.</text>
</comment>
<keyword evidence="3" id="KW-0547">Nucleotide-binding</keyword>
<sequence>VLEVESLTTRYGAIAAIREVGLTVRAGEVVCLIGPNGAGKTTLLATVAGLLKPSSGKISLGDDDITGWAPDRILRSGLALVPEHRRIFADLTVNENLLVGGVTKTAARRIELRNEVVELFPALSSKLGTSAGYLSGGEAQQLAIGRALMAEPQLLLLDEPTLGLSPKLADVVFDLIETLRNASLTLLVVEQSAQRILEVADRGYVLRSGEVVASGLARDLLARQDLFDTYLGRNVDPV</sequence>
<evidence type="ECO:0000313" key="7">
    <source>
        <dbReference type="EMBL" id="SVA20485.1"/>
    </source>
</evidence>
<dbReference type="SMART" id="SM00382">
    <property type="entry name" value="AAA"/>
    <property type="match status" value="1"/>
</dbReference>
<proteinExistence type="inferred from homology"/>
<keyword evidence="5" id="KW-0029">Amino-acid transport</keyword>
<name>A0A381TWV9_9ZZZZ</name>
<keyword evidence="4" id="KW-0067">ATP-binding</keyword>
<dbReference type="SUPFAM" id="SSF52540">
    <property type="entry name" value="P-loop containing nucleoside triphosphate hydrolases"/>
    <property type="match status" value="1"/>
</dbReference>
<keyword evidence="2" id="KW-0813">Transport</keyword>
<dbReference type="GO" id="GO:0015807">
    <property type="term" value="P:L-amino acid transport"/>
    <property type="evidence" value="ECO:0007669"/>
    <property type="project" value="TreeGrafter"/>
</dbReference>
<protein>
    <recommendedName>
        <fullName evidence="6">ABC transporter domain-containing protein</fullName>
    </recommendedName>
</protein>
<dbReference type="InterPro" id="IPR027417">
    <property type="entry name" value="P-loop_NTPase"/>
</dbReference>
<reference evidence="7" key="1">
    <citation type="submission" date="2018-05" db="EMBL/GenBank/DDBJ databases">
        <authorList>
            <person name="Lanie J.A."/>
            <person name="Ng W.-L."/>
            <person name="Kazmierczak K.M."/>
            <person name="Andrzejewski T.M."/>
            <person name="Davidsen T.M."/>
            <person name="Wayne K.J."/>
            <person name="Tettelin H."/>
            <person name="Glass J.I."/>
            <person name="Rusch D."/>
            <person name="Podicherti R."/>
            <person name="Tsui H.-C.T."/>
            <person name="Winkler M.E."/>
        </authorList>
    </citation>
    <scope>NUCLEOTIDE SEQUENCE</scope>
</reference>
<dbReference type="AlphaFoldDB" id="A0A381TWV9"/>
<evidence type="ECO:0000256" key="5">
    <source>
        <dbReference type="ARBA" id="ARBA00022970"/>
    </source>
</evidence>
<dbReference type="InterPro" id="IPR052156">
    <property type="entry name" value="BCAA_Transport_ATP-bd_LivF"/>
</dbReference>
<gene>
    <name evidence="7" type="ORF">METZ01_LOCUS73339</name>
</gene>
<dbReference type="PANTHER" id="PTHR43820">
    <property type="entry name" value="HIGH-AFFINITY BRANCHED-CHAIN AMINO ACID TRANSPORT ATP-BINDING PROTEIN LIVF"/>
    <property type="match status" value="1"/>
</dbReference>
<dbReference type="EMBL" id="UINC01005307">
    <property type="protein sequence ID" value="SVA20485.1"/>
    <property type="molecule type" value="Genomic_DNA"/>
</dbReference>
<organism evidence="7">
    <name type="scientific">marine metagenome</name>
    <dbReference type="NCBI Taxonomy" id="408172"/>
    <lineage>
        <taxon>unclassified sequences</taxon>
        <taxon>metagenomes</taxon>
        <taxon>ecological metagenomes</taxon>
    </lineage>
</organism>
<dbReference type="Gene3D" id="3.40.50.300">
    <property type="entry name" value="P-loop containing nucleotide triphosphate hydrolases"/>
    <property type="match status" value="1"/>
</dbReference>
<dbReference type="InterPro" id="IPR003593">
    <property type="entry name" value="AAA+_ATPase"/>
</dbReference>
<dbReference type="GO" id="GO:0005524">
    <property type="term" value="F:ATP binding"/>
    <property type="evidence" value="ECO:0007669"/>
    <property type="project" value="UniProtKB-KW"/>
</dbReference>
<dbReference type="PROSITE" id="PS50893">
    <property type="entry name" value="ABC_TRANSPORTER_2"/>
    <property type="match status" value="1"/>
</dbReference>
<dbReference type="GO" id="GO:0015658">
    <property type="term" value="F:branched-chain amino acid transmembrane transporter activity"/>
    <property type="evidence" value="ECO:0007669"/>
    <property type="project" value="TreeGrafter"/>
</dbReference>
<dbReference type="Pfam" id="PF00005">
    <property type="entry name" value="ABC_tran"/>
    <property type="match status" value="1"/>
</dbReference>
<dbReference type="CDD" id="cd03224">
    <property type="entry name" value="ABC_TM1139_LivF_branched"/>
    <property type="match status" value="1"/>
</dbReference>
<dbReference type="GO" id="GO:0016887">
    <property type="term" value="F:ATP hydrolysis activity"/>
    <property type="evidence" value="ECO:0007669"/>
    <property type="project" value="InterPro"/>
</dbReference>
<evidence type="ECO:0000256" key="4">
    <source>
        <dbReference type="ARBA" id="ARBA00022840"/>
    </source>
</evidence>
<evidence type="ECO:0000256" key="3">
    <source>
        <dbReference type="ARBA" id="ARBA00022741"/>
    </source>
</evidence>
<feature type="non-terminal residue" evidence="7">
    <location>
        <position position="1"/>
    </location>
</feature>
<evidence type="ECO:0000259" key="6">
    <source>
        <dbReference type="PROSITE" id="PS50893"/>
    </source>
</evidence>
<evidence type="ECO:0000256" key="1">
    <source>
        <dbReference type="ARBA" id="ARBA00005417"/>
    </source>
</evidence>
<accession>A0A381TWV9</accession>
<feature type="domain" description="ABC transporter" evidence="6">
    <location>
        <begin position="2"/>
        <end position="233"/>
    </location>
</feature>
<evidence type="ECO:0000256" key="2">
    <source>
        <dbReference type="ARBA" id="ARBA00022448"/>
    </source>
</evidence>
<dbReference type="PANTHER" id="PTHR43820:SF4">
    <property type="entry name" value="HIGH-AFFINITY BRANCHED-CHAIN AMINO ACID TRANSPORT ATP-BINDING PROTEIN LIVF"/>
    <property type="match status" value="1"/>
</dbReference>